<feature type="compositionally biased region" description="Basic residues" evidence="1">
    <location>
        <begin position="1"/>
        <end position="14"/>
    </location>
</feature>
<dbReference type="RefSeq" id="WP_006346622.1">
    <property type="nucleotide sequence ID" value="NZ_CP029159.1"/>
</dbReference>
<dbReference type="EMBL" id="CP029159">
    <property type="protein sequence ID" value="QKM67508.1"/>
    <property type="molecule type" value="Genomic_DNA"/>
</dbReference>
<evidence type="ECO:0000256" key="1">
    <source>
        <dbReference type="SAM" id="MobiDB-lite"/>
    </source>
</evidence>
<feature type="region of interest" description="Disordered" evidence="1">
    <location>
        <begin position="1"/>
        <end position="56"/>
    </location>
</feature>
<name>I2N668_STRT9</name>
<dbReference type="AlphaFoldDB" id="I2N668"/>
<protein>
    <submittedName>
        <fullName evidence="2">Uncharacterized protein</fullName>
    </submittedName>
</protein>
<accession>I2N668</accession>
<evidence type="ECO:0000313" key="2">
    <source>
        <dbReference type="EMBL" id="QKM67508.1"/>
    </source>
</evidence>
<proteinExistence type="predicted"/>
<dbReference type="Proteomes" id="UP000005940">
    <property type="component" value="Chromosome"/>
</dbReference>
<keyword evidence="3" id="KW-1185">Reference proteome</keyword>
<evidence type="ECO:0000313" key="3">
    <source>
        <dbReference type="Proteomes" id="UP000005940"/>
    </source>
</evidence>
<gene>
    <name evidence="2" type="ORF">STSU_010355</name>
</gene>
<reference evidence="2 3" key="1">
    <citation type="journal article" date="2012" name="J. Bacteriol.">
        <title>Draft genome of Streptomyces tsukubaensis NRRL 18488, the producer of the clinically important immunosuppressant tacrolimus (FK506).</title>
        <authorList>
            <person name="Barreiro C."/>
            <person name="Prieto C."/>
            <person name="Sola-Landa A."/>
            <person name="Solera E."/>
            <person name="Martinez-Castro M."/>
            <person name="Perez-Redondo R."/>
            <person name="Garcia-Estrada C."/>
            <person name="Aparicio J.F."/>
            <person name="Fernandez-Martinez L.T."/>
            <person name="Santos-Aberturas J."/>
            <person name="Salehi-Najafabadi Z."/>
            <person name="Rodriguez-Garcia A."/>
            <person name="Tauch A."/>
            <person name="Martin J.F."/>
        </authorList>
    </citation>
    <scope>NUCLEOTIDE SEQUENCE [LARGE SCALE GENOMIC DNA]</scope>
    <source>
        <strain evidence="3">DSM 42081 / NBRC 108919 / NRRL 18488 / 9993</strain>
    </source>
</reference>
<sequence>MTFTQHKKAPKNLRRPAAGRPEATVPPRRRRNPRPVPKPVPQPADGRLGPVWKPVRPRAQRIYEAELLAELD</sequence>
<organism evidence="2 3">
    <name type="scientific">Streptomyces tsukubensis (strain DSM 42081 / NBRC 108919 / NRRL 18488 / 9993)</name>
    <dbReference type="NCBI Taxonomy" id="1114943"/>
    <lineage>
        <taxon>Bacteria</taxon>
        <taxon>Bacillati</taxon>
        <taxon>Actinomycetota</taxon>
        <taxon>Actinomycetes</taxon>
        <taxon>Kitasatosporales</taxon>
        <taxon>Streptomycetaceae</taxon>
        <taxon>Streptomyces</taxon>
    </lineage>
</organism>